<feature type="compositionally biased region" description="Polar residues" evidence="2">
    <location>
        <begin position="618"/>
        <end position="634"/>
    </location>
</feature>
<dbReference type="PANTHER" id="PTHR31935:SF1">
    <property type="entry name" value="COILED-COIL DOMAIN-CONTAINING PROTEIN 13"/>
    <property type="match status" value="1"/>
</dbReference>
<protein>
    <recommendedName>
        <fullName evidence="5">Coiled-coil domain-containing protein 13</fullName>
    </recommendedName>
</protein>
<organism evidence="3 4">
    <name type="scientific">Ridgeia piscesae</name>
    <name type="common">Tubeworm</name>
    <dbReference type="NCBI Taxonomy" id="27915"/>
    <lineage>
        <taxon>Eukaryota</taxon>
        <taxon>Metazoa</taxon>
        <taxon>Spiralia</taxon>
        <taxon>Lophotrochozoa</taxon>
        <taxon>Annelida</taxon>
        <taxon>Polychaeta</taxon>
        <taxon>Sedentaria</taxon>
        <taxon>Canalipalpata</taxon>
        <taxon>Sabellida</taxon>
        <taxon>Siboglinidae</taxon>
        <taxon>Ridgeia</taxon>
    </lineage>
</organism>
<evidence type="ECO:0000313" key="3">
    <source>
        <dbReference type="EMBL" id="KAK2186979.1"/>
    </source>
</evidence>
<dbReference type="Proteomes" id="UP001209878">
    <property type="component" value="Unassembled WGS sequence"/>
</dbReference>
<dbReference type="GO" id="GO:1905515">
    <property type="term" value="P:non-motile cilium assembly"/>
    <property type="evidence" value="ECO:0007669"/>
    <property type="project" value="TreeGrafter"/>
</dbReference>
<accession>A0AAD9UF38</accession>
<dbReference type="PANTHER" id="PTHR31935">
    <property type="entry name" value="COILED-COIL DOMAIN-CONTAINING PROTEIN 13"/>
    <property type="match status" value="1"/>
</dbReference>
<feature type="region of interest" description="Disordered" evidence="2">
    <location>
        <begin position="166"/>
        <end position="196"/>
    </location>
</feature>
<comment type="caution">
    <text evidence="3">The sequence shown here is derived from an EMBL/GenBank/DDBJ whole genome shotgun (WGS) entry which is preliminary data.</text>
</comment>
<feature type="compositionally biased region" description="Basic and acidic residues" evidence="2">
    <location>
        <begin position="182"/>
        <end position="196"/>
    </location>
</feature>
<dbReference type="GO" id="GO:0034451">
    <property type="term" value="C:centriolar satellite"/>
    <property type="evidence" value="ECO:0007669"/>
    <property type="project" value="TreeGrafter"/>
</dbReference>
<evidence type="ECO:0000256" key="1">
    <source>
        <dbReference type="SAM" id="Coils"/>
    </source>
</evidence>
<dbReference type="AlphaFoldDB" id="A0AAD9UF38"/>
<keyword evidence="1" id="KW-0175">Coiled coil</keyword>
<feature type="compositionally biased region" description="Basic and acidic residues" evidence="2">
    <location>
        <begin position="32"/>
        <end position="45"/>
    </location>
</feature>
<feature type="compositionally biased region" description="Polar residues" evidence="2">
    <location>
        <begin position="168"/>
        <end position="180"/>
    </location>
</feature>
<gene>
    <name evidence="3" type="ORF">NP493_181g00044</name>
</gene>
<feature type="region of interest" description="Disordered" evidence="2">
    <location>
        <begin position="23"/>
        <end position="46"/>
    </location>
</feature>
<name>A0AAD9UF38_RIDPI</name>
<proteinExistence type="predicted"/>
<feature type="compositionally biased region" description="Polar residues" evidence="2">
    <location>
        <begin position="497"/>
        <end position="506"/>
    </location>
</feature>
<dbReference type="InterPro" id="IPR038929">
    <property type="entry name" value="CCDC13"/>
</dbReference>
<feature type="coiled-coil region" evidence="1">
    <location>
        <begin position="568"/>
        <end position="609"/>
    </location>
</feature>
<keyword evidence="4" id="KW-1185">Reference proteome</keyword>
<sequence>MTTVESAEDLKLQFDKLQQKQQEKLARRKQKKLAESTKKGGKETAKSVTFGVNDDLDLKLSEPPSNSGSIYSEELVLHLNDQIREMKDENGRLYKLLSERDFELRKLRKKQEVAAFTGLPPGGIAAEAASSKIVELSKKVRELTAELETERTKVKQMAKKCLDLQKEAVTTTSPSSGNSTYRRKDPSTNERVGEDEVKTLQEKLRQAELKSTEYRNQTQALRQDLRLAQKVLVQEVGEGSTVQSLLAASSGWRGRAQQIITLQKKVNDLKSQLGVQQRSNSTGTSELDDELFGTTRSAKRMSAIEQHKEQIRKAEKERREAQERMAAQMKALEQDYETQKDKLEAAKSRNKVLQTESKATKQQIETLLEKGRHDDELIQALFKQQNKLKEMLDETATNQRQSENNRQEALKQLSQRSQQENNIIEQLQRIVDEKEVKIRTLLEQLQQMQNAVGHGMQQNPVTFEWGPPSSRGDSRQETSVTQTPGAAWTSPPPPLSSRESTAMSRHNSVDAHSGPPSARQLSSRQQSRSGSSLAGSRPGTASVLEPMEELHIQCQEYKLLCQASQVERDKLTELVQLIQARLDAANGQVTEAQAELISQRRKNALLEKQIGKARIDQAHSSAQKGRNNTSKSSATLRDSLEFGGDSLMNLEELQVSLEIQQDENEALKVVLQRTLAAKEEDKQLYSEMMEETKRVFLQGLRQYKQKQQGMS</sequence>
<feature type="region of interest" description="Disordered" evidence="2">
    <location>
        <begin position="455"/>
        <end position="540"/>
    </location>
</feature>
<dbReference type="EMBL" id="JAODUO010000181">
    <property type="protein sequence ID" value="KAK2186979.1"/>
    <property type="molecule type" value="Genomic_DNA"/>
</dbReference>
<evidence type="ECO:0000256" key="2">
    <source>
        <dbReference type="SAM" id="MobiDB-lite"/>
    </source>
</evidence>
<evidence type="ECO:0000313" key="4">
    <source>
        <dbReference type="Proteomes" id="UP001209878"/>
    </source>
</evidence>
<feature type="region of interest" description="Disordered" evidence="2">
    <location>
        <begin position="615"/>
        <end position="634"/>
    </location>
</feature>
<feature type="compositionally biased region" description="Low complexity" evidence="2">
    <location>
        <begin position="515"/>
        <end position="539"/>
    </location>
</feature>
<evidence type="ECO:0008006" key="5">
    <source>
        <dbReference type="Google" id="ProtNLM"/>
    </source>
</evidence>
<reference evidence="3" key="1">
    <citation type="journal article" date="2023" name="Mol. Biol. Evol.">
        <title>Third-Generation Sequencing Reveals the Adaptive Role of the Epigenome in Three Deep-Sea Polychaetes.</title>
        <authorList>
            <person name="Perez M."/>
            <person name="Aroh O."/>
            <person name="Sun Y."/>
            <person name="Lan Y."/>
            <person name="Juniper S.K."/>
            <person name="Young C.R."/>
            <person name="Angers B."/>
            <person name="Qian P.Y."/>
        </authorList>
    </citation>
    <scope>NUCLEOTIDE SEQUENCE</scope>
    <source>
        <strain evidence="3">R07B-5</strain>
    </source>
</reference>
<feature type="region of interest" description="Disordered" evidence="2">
    <location>
        <begin position="395"/>
        <end position="418"/>
    </location>
</feature>
<dbReference type="GO" id="GO:0031122">
    <property type="term" value="P:cytoplasmic microtubule organization"/>
    <property type="evidence" value="ECO:0007669"/>
    <property type="project" value="TreeGrafter"/>
</dbReference>